<dbReference type="SUPFAM" id="SSF57903">
    <property type="entry name" value="FYVE/PHD zinc finger"/>
    <property type="match status" value="1"/>
</dbReference>
<evidence type="ECO:0000259" key="4">
    <source>
        <dbReference type="Pfam" id="PF00628"/>
    </source>
</evidence>
<evidence type="ECO:0000256" key="1">
    <source>
        <dbReference type="ARBA" id="ARBA00022723"/>
    </source>
</evidence>
<dbReference type="PANTHER" id="PTHR11505">
    <property type="entry name" value="L1 TRANSPOSABLE ELEMENT-RELATED"/>
    <property type="match status" value="1"/>
</dbReference>
<gene>
    <name evidence="5" type="ORF">LNINA_LOCUS10445</name>
</gene>
<dbReference type="EMBL" id="CAVLEF010000122">
    <property type="protein sequence ID" value="CAK1551288.1"/>
    <property type="molecule type" value="Genomic_DNA"/>
</dbReference>
<dbReference type="InterPro" id="IPR013083">
    <property type="entry name" value="Znf_RING/FYVE/PHD"/>
</dbReference>
<keyword evidence="3" id="KW-0862">Zinc</keyword>
<accession>A0AAV1JSE7</accession>
<keyword evidence="6" id="KW-1185">Reference proteome</keyword>
<name>A0AAV1JSE7_9NEOP</name>
<sequence>MPLPKNKLECCIRHPNSTEVLICTSCNKKYHYNCVSTSKTPFGDLTDAYKVNWLCPSCARPKSDNSNTPIRGAPLPREVQPVSPLPFDEVRKIVREELGAVLEVFKTNIREQFKLQTQEVLDQLSGVTNSLTFLEQQYEQVASELSVKTKAIKVLESENISLKSTVKDLNVRLSIVEQQSRAANLEIQNVPEFVSENLPTTIKQLALTVNCELVESDISYCSRLAKANKDSTRPRSVLVKFTNPRIRDTVLAAVITFNKKAGNNTEKLNTSHLGLSGSKYPIFVPTSHHPRSNCMLKLASGLRSWATSLCGSRTAASLCARSPLLRTNILKI</sequence>
<dbReference type="InterPro" id="IPR019787">
    <property type="entry name" value="Znf_PHD-finger"/>
</dbReference>
<reference evidence="5 6" key="1">
    <citation type="submission" date="2023-11" db="EMBL/GenBank/DDBJ databases">
        <authorList>
            <person name="Okamura Y."/>
        </authorList>
    </citation>
    <scope>NUCLEOTIDE SEQUENCE [LARGE SCALE GENOMIC DNA]</scope>
</reference>
<evidence type="ECO:0000256" key="3">
    <source>
        <dbReference type="ARBA" id="ARBA00022833"/>
    </source>
</evidence>
<evidence type="ECO:0000313" key="6">
    <source>
        <dbReference type="Proteomes" id="UP001497472"/>
    </source>
</evidence>
<organism evidence="5 6">
    <name type="scientific">Leptosia nina</name>
    <dbReference type="NCBI Taxonomy" id="320188"/>
    <lineage>
        <taxon>Eukaryota</taxon>
        <taxon>Metazoa</taxon>
        <taxon>Ecdysozoa</taxon>
        <taxon>Arthropoda</taxon>
        <taxon>Hexapoda</taxon>
        <taxon>Insecta</taxon>
        <taxon>Pterygota</taxon>
        <taxon>Neoptera</taxon>
        <taxon>Endopterygota</taxon>
        <taxon>Lepidoptera</taxon>
        <taxon>Glossata</taxon>
        <taxon>Ditrysia</taxon>
        <taxon>Papilionoidea</taxon>
        <taxon>Pieridae</taxon>
        <taxon>Pierinae</taxon>
        <taxon>Leptosia</taxon>
    </lineage>
</organism>
<dbReference type="Pfam" id="PF00628">
    <property type="entry name" value="PHD"/>
    <property type="match status" value="1"/>
</dbReference>
<keyword evidence="1" id="KW-0479">Metal-binding</keyword>
<evidence type="ECO:0000313" key="5">
    <source>
        <dbReference type="EMBL" id="CAK1551288.1"/>
    </source>
</evidence>
<dbReference type="GO" id="GO:0008270">
    <property type="term" value="F:zinc ion binding"/>
    <property type="evidence" value="ECO:0007669"/>
    <property type="project" value="UniProtKB-KW"/>
</dbReference>
<protein>
    <recommendedName>
        <fullName evidence="4">PHD-type domain-containing protein</fullName>
    </recommendedName>
</protein>
<comment type="caution">
    <text evidence="5">The sequence shown here is derived from an EMBL/GenBank/DDBJ whole genome shotgun (WGS) entry which is preliminary data.</text>
</comment>
<dbReference type="InterPro" id="IPR004244">
    <property type="entry name" value="Transposase_22"/>
</dbReference>
<dbReference type="Proteomes" id="UP001497472">
    <property type="component" value="Unassembled WGS sequence"/>
</dbReference>
<dbReference type="AlphaFoldDB" id="A0AAV1JSE7"/>
<evidence type="ECO:0000256" key="2">
    <source>
        <dbReference type="ARBA" id="ARBA00022771"/>
    </source>
</evidence>
<feature type="domain" description="PHD-type" evidence="4">
    <location>
        <begin position="10"/>
        <end position="58"/>
    </location>
</feature>
<proteinExistence type="predicted"/>
<keyword evidence="2" id="KW-0863">Zinc-finger</keyword>
<dbReference type="InterPro" id="IPR011011">
    <property type="entry name" value="Znf_FYVE_PHD"/>
</dbReference>
<dbReference type="Gene3D" id="3.30.40.10">
    <property type="entry name" value="Zinc/RING finger domain, C3HC4 (zinc finger)"/>
    <property type="match status" value="1"/>
</dbReference>